<comment type="similarity">
    <text evidence="3">Belongs to the wax synthase family.</text>
</comment>
<dbReference type="EMBL" id="ML210158">
    <property type="protein sequence ID" value="TFK28200.1"/>
    <property type="molecule type" value="Genomic_DNA"/>
</dbReference>
<feature type="transmembrane region" description="Helical" evidence="8">
    <location>
        <begin position="329"/>
        <end position="349"/>
    </location>
</feature>
<dbReference type="GO" id="GO:0006629">
    <property type="term" value="P:lipid metabolic process"/>
    <property type="evidence" value="ECO:0007669"/>
    <property type="project" value="InterPro"/>
</dbReference>
<comment type="subcellular location">
    <subcellularLocation>
        <location evidence="1">Membrane</location>
        <topology evidence="1">Multi-pass membrane protein</topology>
    </subcellularLocation>
</comment>
<evidence type="ECO:0000259" key="9">
    <source>
        <dbReference type="Pfam" id="PF13813"/>
    </source>
</evidence>
<protein>
    <recommendedName>
        <fullName evidence="9">Wax synthase domain-containing protein</fullName>
    </recommendedName>
</protein>
<feature type="transmembrane region" description="Helical" evidence="8">
    <location>
        <begin position="361"/>
        <end position="382"/>
    </location>
</feature>
<dbReference type="STRING" id="230819.A0A5C3L630"/>
<name>A0A5C3L630_COPMA</name>
<evidence type="ECO:0000256" key="3">
    <source>
        <dbReference type="ARBA" id="ARBA00007282"/>
    </source>
</evidence>
<keyword evidence="5 8" id="KW-0812">Transmembrane</keyword>
<keyword evidence="6 8" id="KW-1133">Transmembrane helix</keyword>
<dbReference type="OrthoDB" id="1077582at2759"/>
<feature type="transmembrane region" description="Helical" evidence="8">
    <location>
        <begin position="303"/>
        <end position="323"/>
    </location>
</feature>
<evidence type="ECO:0000313" key="10">
    <source>
        <dbReference type="EMBL" id="TFK28200.1"/>
    </source>
</evidence>
<dbReference type="GO" id="GO:0016020">
    <property type="term" value="C:membrane"/>
    <property type="evidence" value="ECO:0007669"/>
    <property type="project" value="UniProtKB-SubCell"/>
</dbReference>
<feature type="transmembrane region" description="Helical" evidence="8">
    <location>
        <begin position="33"/>
        <end position="60"/>
    </location>
</feature>
<feature type="transmembrane region" description="Helical" evidence="8">
    <location>
        <begin position="223"/>
        <end position="251"/>
    </location>
</feature>
<evidence type="ECO:0000313" key="11">
    <source>
        <dbReference type="Proteomes" id="UP000307440"/>
    </source>
</evidence>
<dbReference type="AlphaFoldDB" id="A0A5C3L630"/>
<proteinExistence type="inferred from homology"/>
<accession>A0A5C3L630</accession>
<dbReference type="PANTHER" id="PTHR31595:SF57">
    <property type="entry name" value="OS04G0481900 PROTEIN"/>
    <property type="match status" value="1"/>
</dbReference>
<gene>
    <name evidence="10" type="ORF">FA15DRAFT_634495</name>
</gene>
<evidence type="ECO:0000256" key="8">
    <source>
        <dbReference type="SAM" id="Phobius"/>
    </source>
</evidence>
<organism evidence="10 11">
    <name type="scientific">Coprinopsis marcescibilis</name>
    <name type="common">Agaric fungus</name>
    <name type="synonym">Psathyrella marcescibilis</name>
    <dbReference type="NCBI Taxonomy" id="230819"/>
    <lineage>
        <taxon>Eukaryota</taxon>
        <taxon>Fungi</taxon>
        <taxon>Dikarya</taxon>
        <taxon>Basidiomycota</taxon>
        <taxon>Agaricomycotina</taxon>
        <taxon>Agaricomycetes</taxon>
        <taxon>Agaricomycetidae</taxon>
        <taxon>Agaricales</taxon>
        <taxon>Agaricineae</taxon>
        <taxon>Psathyrellaceae</taxon>
        <taxon>Coprinopsis</taxon>
    </lineage>
</organism>
<sequence length="411" mass="46031">MEMDWLSELVPPPETRLPVNIHNVAHLLVPPILFYYATAVLVILPGTFYARLALLPLTLWSAFRASTKLDFALPFDDDRLIYLNHGLLLVMTALALKAIVWTSELNPYYRVKPGTTEKLSGSEPEQPSLWQVATDAFDLSVNLRGLGWNWSKGLCVPKEWRPTDSRTRFLLPTFKSVALTILVCDFLHFTIQWLGPTTFGTSAGGTIFDPSLPPLQRYIRSTFISFLGGFVIVNAIQLGYYGTTIVGVLVFRGDPANWPPAFEEPWFATSLNEFWTKRWHQIFRDIFIGVGAKPLYLIFGKPGIVAGAFLVSAVLHVFGLWGMGRGTEFWSVGGFFLLMGFGIVLEHVYKAATGKRVGGYAGHMWTIIWVVGWGNLLIDAWFRKGLAGSVFFPAGWRPTEIILDVVKRIAL</sequence>
<dbReference type="InterPro" id="IPR044851">
    <property type="entry name" value="Wax_synthase"/>
</dbReference>
<evidence type="ECO:0000256" key="7">
    <source>
        <dbReference type="ARBA" id="ARBA00023136"/>
    </source>
</evidence>
<dbReference type="InterPro" id="IPR032805">
    <property type="entry name" value="Wax_synthase_dom"/>
</dbReference>
<feature type="domain" description="Wax synthase" evidence="9">
    <location>
        <begin position="258"/>
        <end position="337"/>
    </location>
</feature>
<comment type="pathway">
    <text evidence="2">Secondary metabolite biosynthesis.</text>
</comment>
<reference evidence="10 11" key="1">
    <citation type="journal article" date="2019" name="Nat. Ecol. Evol.">
        <title>Megaphylogeny resolves global patterns of mushroom evolution.</title>
        <authorList>
            <person name="Varga T."/>
            <person name="Krizsan K."/>
            <person name="Foldi C."/>
            <person name="Dima B."/>
            <person name="Sanchez-Garcia M."/>
            <person name="Sanchez-Ramirez S."/>
            <person name="Szollosi G.J."/>
            <person name="Szarkandi J.G."/>
            <person name="Papp V."/>
            <person name="Albert L."/>
            <person name="Andreopoulos W."/>
            <person name="Angelini C."/>
            <person name="Antonin V."/>
            <person name="Barry K.W."/>
            <person name="Bougher N.L."/>
            <person name="Buchanan P."/>
            <person name="Buyck B."/>
            <person name="Bense V."/>
            <person name="Catcheside P."/>
            <person name="Chovatia M."/>
            <person name="Cooper J."/>
            <person name="Damon W."/>
            <person name="Desjardin D."/>
            <person name="Finy P."/>
            <person name="Geml J."/>
            <person name="Haridas S."/>
            <person name="Hughes K."/>
            <person name="Justo A."/>
            <person name="Karasinski D."/>
            <person name="Kautmanova I."/>
            <person name="Kiss B."/>
            <person name="Kocsube S."/>
            <person name="Kotiranta H."/>
            <person name="LaButti K.M."/>
            <person name="Lechner B.E."/>
            <person name="Liimatainen K."/>
            <person name="Lipzen A."/>
            <person name="Lukacs Z."/>
            <person name="Mihaltcheva S."/>
            <person name="Morgado L.N."/>
            <person name="Niskanen T."/>
            <person name="Noordeloos M.E."/>
            <person name="Ohm R.A."/>
            <person name="Ortiz-Santana B."/>
            <person name="Ovrebo C."/>
            <person name="Racz N."/>
            <person name="Riley R."/>
            <person name="Savchenko A."/>
            <person name="Shiryaev A."/>
            <person name="Soop K."/>
            <person name="Spirin V."/>
            <person name="Szebenyi C."/>
            <person name="Tomsovsky M."/>
            <person name="Tulloss R.E."/>
            <person name="Uehling J."/>
            <person name="Grigoriev I.V."/>
            <person name="Vagvolgyi C."/>
            <person name="Papp T."/>
            <person name="Martin F.M."/>
            <person name="Miettinen O."/>
            <person name="Hibbett D.S."/>
            <person name="Nagy L.G."/>
        </authorList>
    </citation>
    <scope>NUCLEOTIDE SEQUENCE [LARGE SCALE GENOMIC DNA]</scope>
    <source>
        <strain evidence="10 11">CBS 121175</strain>
    </source>
</reference>
<dbReference type="GO" id="GO:0008374">
    <property type="term" value="F:O-acyltransferase activity"/>
    <property type="evidence" value="ECO:0007669"/>
    <property type="project" value="InterPro"/>
</dbReference>
<dbReference type="Pfam" id="PF13813">
    <property type="entry name" value="MBOAT_2"/>
    <property type="match status" value="1"/>
</dbReference>
<evidence type="ECO:0000256" key="2">
    <source>
        <dbReference type="ARBA" id="ARBA00005179"/>
    </source>
</evidence>
<keyword evidence="4" id="KW-0808">Transferase</keyword>
<dbReference type="PANTHER" id="PTHR31595">
    <property type="entry name" value="LONG-CHAIN-ALCOHOL O-FATTY-ACYLTRANSFERASE 3-RELATED"/>
    <property type="match status" value="1"/>
</dbReference>
<evidence type="ECO:0000256" key="6">
    <source>
        <dbReference type="ARBA" id="ARBA00022989"/>
    </source>
</evidence>
<keyword evidence="7 8" id="KW-0472">Membrane</keyword>
<evidence type="ECO:0000256" key="5">
    <source>
        <dbReference type="ARBA" id="ARBA00022692"/>
    </source>
</evidence>
<dbReference type="Proteomes" id="UP000307440">
    <property type="component" value="Unassembled WGS sequence"/>
</dbReference>
<feature type="transmembrane region" description="Helical" evidence="8">
    <location>
        <begin position="80"/>
        <end position="100"/>
    </location>
</feature>
<evidence type="ECO:0000256" key="1">
    <source>
        <dbReference type="ARBA" id="ARBA00004141"/>
    </source>
</evidence>
<evidence type="ECO:0000256" key="4">
    <source>
        <dbReference type="ARBA" id="ARBA00022679"/>
    </source>
</evidence>
<keyword evidence="11" id="KW-1185">Reference proteome</keyword>